<dbReference type="InterPro" id="IPR026508">
    <property type="entry name" value="TMEM164"/>
</dbReference>
<feature type="transmembrane region" description="Helical" evidence="1">
    <location>
        <begin position="69"/>
        <end position="86"/>
    </location>
</feature>
<dbReference type="Pfam" id="PF14808">
    <property type="entry name" value="TMEM164"/>
    <property type="match status" value="1"/>
</dbReference>
<gene>
    <name evidence="2" type="ORF">NQ317_010773</name>
</gene>
<dbReference type="PANTHER" id="PTHR20948:SF2">
    <property type="entry name" value="TRANSMEMBRANE PROTEIN 164"/>
    <property type="match status" value="1"/>
</dbReference>
<accession>A0ABQ9J9K8</accession>
<proteinExistence type="predicted"/>
<feature type="transmembrane region" description="Helical" evidence="1">
    <location>
        <begin position="98"/>
        <end position="118"/>
    </location>
</feature>
<dbReference type="EMBL" id="JAPWTJ010000960">
    <property type="protein sequence ID" value="KAJ8974622.1"/>
    <property type="molecule type" value="Genomic_DNA"/>
</dbReference>
<dbReference type="PANTHER" id="PTHR20948">
    <property type="entry name" value="TRANSMEMBRANE PROTEIN 164"/>
    <property type="match status" value="1"/>
</dbReference>
<name>A0ABQ9J9K8_9CUCU</name>
<dbReference type="Proteomes" id="UP001162164">
    <property type="component" value="Unassembled WGS sequence"/>
</dbReference>
<evidence type="ECO:0000256" key="1">
    <source>
        <dbReference type="SAM" id="Phobius"/>
    </source>
</evidence>
<protein>
    <recommendedName>
        <fullName evidence="4">Transmembrane protein 164</fullName>
    </recommendedName>
</protein>
<evidence type="ECO:0000313" key="3">
    <source>
        <dbReference type="Proteomes" id="UP001162164"/>
    </source>
</evidence>
<comment type="caution">
    <text evidence="2">The sequence shown here is derived from an EMBL/GenBank/DDBJ whole genome shotgun (WGS) entry which is preliminary data.</text>
</comment>
<feature type="transmembrane region" description="Helical" evidence="1">
    <location>
        <begin position="27"/>
        <end position="48"/>
    </location>
</feature>
<evidence type="ECO:0000313" key="2">
    <source>
        <dbReference type="EMBL" id="KAJ8974622.1"/>
    </source>
</evidence>
<keyword evidence="3" id="KW-1185">Reference proteome</keyword>
<feature type="transmembrane region" description="Helical" evidence="1">
    <location>
        <begin position="164"/>
        <end position="181"/>
    </location>
</feature>
<keyword evidence="1" id="KW-0812">Transmembrane</keyword>
<evidence type="ECO:0008006" key="4">
    <source>
        <dbReference type="Google" id="ProtNLM"/>
    </source>
</evidence>
<feature type="transmembrane region" description="Helical" evidence="1">
    <location>
        <begin position="130"/>
        <end position="152"/>
    </location>
</feature>
<reference evidence="2" key="1">
    <citation type="journal article" date="2023" name="Insect Mol. Biol.">
        <title>Genome sequencing provides insights into the evolution of gene families encoding plant cell wall-degrading enzymes in longhorned beetles.</title>
        <authorList>
            <person name="Shin N.R."/>
            <person name="Okamura Y."/>
            <person name="Kirsch R."/>
            <person name="Pauchet Y."/>
        </authorList>
    </citation>
    <scope>NUCLEOTIDE SEQUENCE</scope>
    <source>
        <strain evidence="2">MMC_N1</strain>
    </source>
</reference>
<organism evidence="2 3">
    <name type="scientific">Molorchus minor</name>
    <dbReference type="NCBI Taxonomy" id="1323400"/>
    <lineage>
        <taxon>Eukaryota</taxon>
        <taxon>Metazoa</taxon>
        <taxon>Ecdysozoa</taxon>
        <taxon>Arthropoda</taxon>
        <taxon>Hexapoda</taxon>
        <taxon>Insecta</taxon>
        <taxon>Pterygota</taxon>
        <taxon>Neoptera</taxon>
        <taxon>Endopterygota</taxon>
        <taxon>Coleoptera</taxon>
        <taxon>Polyphaga</taxon>
        <taxon>Cucujiformia</taxon>
        <taxon>Chrysomeloidea</taxon>
        <taxon>Cerambycidae</taxon>
        <taxon>Lamiinae</taxon>
        <taxon>Monochamini</taxon>
        <taxon>Molorchus</taxon>
    </lineage>
</organism>
<keyword evidence="1" id="KW-1133">Transmembrane helix</keyword>
<sequence>MDWAYSGVNKTVPRNAGPECAYFMNPVWRVIDTVLVLFFTVWLFRWSYPKLTLPTAAYVRRDRGGRRTLLVSMCLIWGMEIGYKFSSRTVIYLLNPCHVTTAIQVSIIFSFIYLFNLFQIYLLAASPSKIVTAVFRFHLNLLNGPLLAFLFPETDTRLLPLESAIYWIQHGMMFVVPYYLLRLGGVYNVEEFSDYTWNAVSYSINLAYHFVVLQGVAIPTQVNLNHMLCPAILDPFDGQMYRICAVVHQALLCPVLCKLFCLISAFF</sequence>
<keyword evidence="1" id="KW-0472">Membrane</keyword>